<dbReference type="EMBL" id="JAENHL010000007">
    <property type="protein sequence ID" value="MBK1867167.1"/>
    <property type="molecule type" value="Genomic_DNA"/>
</dbReference>
<protein>
    <submittedName>
        <fullName evidence="1">Amidohydrolase</fullName>
    </submittedName>
</protein>
<evidence type="ECO:0000313" key="1">
    <source>
        <dbReference type="EMBL" id="MBK1867167.1"/>
    </source>
</evidence>
<dbReference type="Proteomes" id="UP000616151">
    <property type="component" value="Unassembled WGS sequence"/>
</dbReference>
<comment type="caution">
    <text evidence="1">The sequence shown here is derived from an EMBL/GenBank/DDBJ whole genome shotgun (WGS) entry which is preliminary data.</text>
</comment>
<keyword evidence="2" id="KW-1185">Reference proteome</keyword>
<gene>
    <name evidence="1" type="ORF">JHL16_12495</name>
</gene>
<evidence type="ECO:0000313" key="2">
    <source>
        <dbReference type="Proteomes" id="UP000616151"/>
    </source>
</evidence>
<name>A0ACC5R3K5_9HYPH</name>
<organism evidence="1 2">
    <name type="scientific">Taklimakanibacter albus</name>
    <dbReference type="NCBI Taxonomy" id="2800327"/>
    <lineage>
        <taxon>Bacteria</taxon>
        <taxon>Pseudomonadati</taxon>
        <taxon>Pseudomonadota</taxon>
        <taxon>Alphaproteobacteria</taxon>
        <taxon>Hyphomicrobiales</taxon>
        <taxon>Aestuariivirgaceae</taxon>
        <taxon>Taklimakanibacter</taxon>
    </lineage>
</organism>
<proteinExistence type="predicted"/>
<accession>A0ACC5R3K5</accession>
<reference evidence="1" key="1">
    <citation type="submission" date="2021-01" db="EMBL/GenBank/DDBJ databases">
        <authorList>
            <person name="Sun Q."/>
        </authorList>
    </citation>
    <scope>NUCLEOTIDE SEQUENCE</scope>
    <source>
        <strain evidence="1">YIM B02566</strain>
    </source>
</reference>
<sequence length="545" mass="60169">MAKSRPIQQIVINGKIATMEGDGVFVEALAIRDGRVAASGSTADMRALAPHAEVIDCGGRTVLPGFIDSHCHPDMHGARLGRWTDLSEGLSSKEQLLQLIRKSVDGTPQNRWFVGFRYDDLRLGGYPTREELDAAAGGRPAFLYRRDAHLGFANSAALKLVGYTRDSQDPPFGRLDRHPETGELTGLLRETAAHEVVNYNQADFTSDDFASGLVKVFADFSTYGITSVHNSLCSTHGIIAYQKMREAGNLKMRVGLLASGREDELIQAIIRSGWRTGFGDEWVRLTGVEWCPDCSTSGRTAAYYDPYVGPKVLGEPDDNRGMLLYELEDFKRRVLQAHQAGLLVGADGVGDRGIDFVLDAYENALDHHPVDDHRMRVEHCCNVTPSILQRLKRLKVICSSATGFAYDLGDAYRRNRGAEAMRYMWPHRSMIDAGVVAPGHSDSPVCHPNPLRAIHSLVNRVTDSGADLDQREAISVYEAVEAYTTLGAYCGKEEHLKGDLGLGKLADFIVLEEDIFTMDKKRLDQLKIRETYIGGEPVFRRNGAA</sequence>